<comment type="caution">
    <text evidence="2">The sequence shown here is derived from an EMBL/GenBank/DDBJ whole genome shotgun (WGS) entry which is preliminary data.</text>
</comment>
<dbReference type="Proteomes" id="UP000570514">
    <property type="component" value="Unassembled WGS sequence"/>
</dbReference>
<evidence type="ECO:0000313" key="3">
    <source>
        <dbReference type="Proteomes" id="UP000570514"/>
    </source>
</evidence>
<dbReference type="InterPro" id="IPR025870">
    <property type="entry name" value="Glyoxalase-like_dom"/>
</dbReference>
<name>A0A846MVV8_9PROT</name>
<evidence type="ECO:0000259" key="1">
    <source>
        <dbReference type="Pfam" id="PF13468"/>
    </source>
</evidence>
<organism evidence="2 3">
    <name type="scientific">Rhizomicrobium palustre</name>
    <dbReference type="NCBI Taxonomy" id="189966"/>
    <lineage>
        <taxon>Bacteria</taxon>
        <taxon>Pseudomonadati</taxon>
        <taxon>Pseudomonadota</taxon>
        <taxon>Alphaproteobacteria</taxon>
        <taxon>Micropepsales</taxon>
        <taxon>Micropepsaceae</taxon>
        <taxon>Rhizomicrobium</taxon>
    </lineage>
</organism>
<evidence type="ECO:0000313" key="2">
    <source>
        <dbReference type="EMBL" id="NIK87493.1"/>
    </source>
</evidence>
<feature type="domain" description="Glyoxalase-like" evidence="1">
    <location>
        <begin position="1"/>
        <end position="151"/>
    </location>
</feature>
<gene>
    <name evidence="2" type="ORF">FHS83_000811</name>
</gene>
<accession>A0A846MVV8</accession>
<dbReference type="EMBL" id="JAASRM010000001">
    <property type="protein sequence ID" value="NIK87493.1"/>
    <property type="molecule type" value="Genomic_DNA"/>
</dbReference>
<keyword evidence="3" id="KW-1185">Reference proteome</keyword>
<reference evidence="2 3" key="1">
    <citation type="submission" date="2020-03" db="EMBL/GenBank/DDBJ databases">
        <title>Genomic Encyclopedia of Type Strains, Phase IV (KMG-IV): sequencing the most valuable type-strain genomes for metagenomic binning, comparative biology and taxonomic classification.</title>
        <authorList>
            <person name="Goeker M."/>
        </authorList>
    </citation>
    <scope>NUCLEOTIDE SEQUENCE [LARGE SCALE GENOMIC DNA]</scope>
    <source>
        <strain evidence="2 3">DSM 19867</strain>
    </source>
</reference>
<sequence>MDHVPVAVGDLEQARADFEKLGFVLKPGRPHTDSIRNVHVKFRDGTEIELITASAPLDALSAEYIDWLKAGDGPAFWSLYNPDLQDLTERLSKMGLSPNNEGHVVTFPQSVFAHRLFFAERLWSPTDQPEYFAHPNTAYRLEAVWLAGAAKERDLVLSLGGDRRTAFTCAPFSPHVEVLTSPNGDEIMFISEQSGKSPERSILGVTVMVRSLDAVHMILAKNNIHDTKVDGCSRNSIWVEPADAHGLWIEFRR</sequence>
<dbReference type="SUPFAM" id="SSF54593">
    <property type="entry name" value="Glyoxalase/Bleomycin resistance protein/Dihydroxybiphenyl dioxygenase"/>
    <property type="match status" value="1"/>
</dbReference>
<dbReference type="AlphaFoldDB" id="A0A846MVV8"/>
<proteinExistence type="predicted"/>
<dbReference type="Pfam" id="PF13468">
    <property type="entry name" value="Glyoxalase_3"/>
    <property type="match status" value="1"/>
</dbReference>
<dbReference type="Gene3D" id="3.10.180.10">
    <property type="entry name" value="2,3-Dihydroxybiphenyl 1,2-Dioxygenase, domain 1"/>
    <property type="match status" value="1"/>
</dbReference>
<dbReference type="RefSeq" id="WP_167081176.1">
    <property type="nucleotide sequence ID" value="NZ_JAASRM010000001.1"/>
</dbReference>
<protein>
    <recommendedName>
        <fullName evidence="1">Glyoxalase-like domain-containing protein</fullName>
    </recommendedName>
</protein>
<dbReference type="InterPro" id="IPR029068">
    <property type="entry name" value="Glyas_Bleomycin-R_OHBP_Dase"/>
</dbReference>